<dbReference type="Proteomes" id="UP000009046">
    <property type="component" value="Unassembled WGS sequence"/>
</dbReference>
<dbReference type="EnsemblMetazoa" id="PHUM083000-RA">
    <property type="protein sequence ID" value="PHUM083000-PA"/>
    <property type="gene ID" value="PHUM083000"/>
</dbReference>
<dbReference type="InterPro" id="IPR040441">
    <property type="entry name" value="CFA20/CFAP20DC"/>
</dbReference>
<feature type="domain" description="CFA20" evidence="1">
    <location>
        <begin position="1"/>
        <end position="184"/>
    </location>
</feature>
<dbReference type="InterPro" id="IPR007714">
    <property type="entry name" value="CFA20_dom"/>
</dbReference>
<proteinExistence type="predicted"/>
<dbReference type="OrthoDB" id="7486196at2759"/>
<dbReference type="HOGENOM" id="CLU_060610_1_1_1"/>
<reference evidence="2" key="2">
    <citation type="submission" date="2007-04" db="EMBL/GenBank/DDBJ databases">
        <title>The genome of the human body louse.</title>
        <authorList>
            <consortium name="The Human Body Louse Genome Consortium"/>
            <person name="Kirkness E."/>
            <person name="Walenz B."/>
            <person name="Hass B."/>
            <person name="Bruggner R."/>
            <person name="Strausberg R."/>
        </authorList>
    </citation>
    <scope>NUCLEOTIDE SEQUENCE</scope>
    <source>
        <strain evidence="2">USDA</strain>
    </source>
</reference>
<name>E0VCC1_PEDHC</name>
<dbReference type="KEGG" id="phu:Phum_PHUM083000"/>
<sequence length="199" mass="23354">MTDFYMSPGFTCIFHSVNKHSLAKWEKKIRNGTIKKLRDDELCSQVLEINAPKMAATYIMCPADPNQVLKIKNPILNMTVKNLNKYFAFDVQILDDKGVKRRFRASTHQNVTEVKPFYTKLPLTLEEGWNQINFPLQDFTMRCFGTNHVQTLRIQIYASCRLKRIFFSNKILQEQDIPLEFRLNSMSIPIKPNQSIRQY</sequence>
<dbReference type="CTD" id="8231491"/>
<evidence type="ECO:0000259" key="1">
    <source>
        <dbReference type="Pfam" id="PF05018"/>
    </source>
</evidence>
<dbReference type="VEuPathDB" id="VectorBase:PHUM083000"/>
<dbReference type="AlphaFoldDB" id="E0VCC1"/>
<protein>
    <submittedName>
        <fullName evidence="2 3">Orf protein, putative</fullName>
    </submittedName>
</protein>
<dbReference type="EMBL" id="AAZO01000991">
    <property type="status" value="NOT_ANNOTATED_CDS"/>
    <property type="molecule type" value="Genomic_DNA"/>
</dbReference>
<dbReference type="eggNOG" id="KOG3213">
    <property type="taxonomic scope" value="Eukaryota"/>
</dbReference>
<keyword evidence="4" id="KW-1185">Reference proteome</keyword>
<dbReference type="InParanoid" id="E0VCC1"/>
<reference evidence="3" key="3">
    <citation type="submission" date="2021-02" db="UniProtKB">
        <authorList>
            <consortium name="EnsemblMetazoa"/>
        </authorList>
    </citation>
    <scope>IDENTIFICATION</scope>
    <source>
        <strain evidence="3">USDA</strain>
    </source>
</reference>
<accession>E0VCC1</accession>
<dbReference type="RefSeq" id="XP_002423745.1">
    <property type="nucleotide sequence ID" value="XM_002423700.1"/>
</dbReference>
<reference evidence="2" key="1">
    <citation type="submission" date="2007-04" db="EMBL/GenBank/DDBJ databases">
        <title>Annotation of Pediculus humanus corporis strain USDA.</title>
        <authorList>
            <person name="Kirkness E."/>
            <person name="Hannick L."/>
            <person name="Hass B."/>
            <person name="Bruggner R."/>
            <person name="Lawson D."/>
            <person name="Bidwell S."/>
            <person name="Joardar V."/>
            <person name="Caler E."/>
            <person name="Walenz B."/>
            <person name="Inman J."/>
            <person name="Schobel S."/>
            <person name="Galinsky K."/>
            <person name="Amedeo P."/>
            <person name="Strausberg R."/>
        </authorList>
    </citation>
    <scope>NUCLEOTIDE SEQUENCE</scope>
    <source>
        <strain evidence="2">USDA</strain>
    </source>
</reference>
<dbReference type="PANTHER" id="PTHR12458">
    <property type="entry name" value="ORF PROTEIN"/>
    <property type="match status" value="1"/>
</dbReference>
<evidence type="ECO:0000313" key="2">
    <source>
        <dbReference type="EMBL" id="EEB11007.1"/>
    </source>
</evidence>
<dbReference type="GeneID" id="8231491"/>
<gene>
    <name evidence="3" type="primary">8231491</name>
    <name evidence="2" type="ORF">Phum_PHUM083000</name>
</gene>
<evidence type="ECO:0000313" key="4">
    <source>
        <dbReference type="Proteomes" id="UP000009046"/>
    </source>
</evidence>
<dbReference type="Pfam" id="PF05018">
    <property type="entry name" value="CFA20_dom"/>
    <property type="match status" value="1"/>
</dbReference>
<evidence type="ECO:0000313" key="3">
    <source>
        <dbReference type="EnsemblMetazoa" id="PHUM083000-PA"/>
    </source>
</evidence>
<dbReference type="EMBL" id="DS235051">
    <property type="protein sequence ID" value="EEB11007.1"/>
    <property type="molecule type" value="Genomic_DNA"/>
</dbReference>
<organism>
    <name type="scientific">Pediculus humanus subsp. corporis</name>
    <name type="common">Body louse</name>
    <dbReference type="NCBI Taxonomy" id="121224"/>
    <lineage>
        <taxon>Eukaryota</taxon>
        <taxon>Metazoa</taxon>
        <taxon>Ecdysozoa</taxon>
        <taxon>Arthropoda</taxon>
        <taxon>Hexapoda</taxon>
        <taxon>Insecta</taxon>
        <taxon>Pterygota</taxon>
        <taxon>Neoptera</taxon>
        <taxon>Paraneoptera</taxon>
        <taxon>Psocodea</taxon>
        <taxon>Troctomorpha</taxon>
        <taxon>Phthiraptera</taxon>
        <taxon>Anoplura</taxon>
        <taxon>Pediculidae</taxon>
        <taxon>Pediculus</taxon>
    </lineage>
</organism>
<dbReference type="STRING" id="121224.E0VCC1"/>